<comment type="caution">
    <text evidence="1">The sequence shown here is derived from an EMBL/GenBank/DDBJ whole genome shotgun (WGS) entry which is preliminary data.</text>
</comment>
<dbReference type="PANTHER" id="PTHR45661:SF3">
    <property type="entry name" value="IG-LIKE DOMAIN-CONTAINING PROTEIN"/>
    <property type="match status" value="1"/>
</dbReference>
<proteinExistence type="predicted"/>
<evidence type="ECO:0000313" key="1">
    <source>
        <dbReference type="EMBL" id="EJK44552.1"/>
    </source>
</evidence>
<gene>
    <name evidence="1" type="ORF">THAOC_36898</name>
</gene>
<dbReference type="EMBL" id="AGNL01049548">
    <property type="protein sequence ID" value="EJK44552.1"/>
    <property type="molecule type" value="Genomic_DNA"/>
</dbReference>
<dbReference type="SUPFAM" id="SSF52058">
    <property type="entry name" value="L domain-like"/>
    <property type="match status" value="1"/>
</dbReference>
<evidence type="ECO:0000313" key="2">
    <source>
        <dbReference type="Proteomes" id="UP000266841"/>
    </source>
</evidence>
<sequence>MFDPYLGCGLRLADAGGVNRSQLSGSNFCGFVLRHPTEFLVRPLLAYLLAYSSTTAHQDRTSPQQPTSSATAFAHFAATHSLGSCRRRTAELVGPSPSQLTDRTSMDEDIEINQLLRHVTQGGNQTPRATQDGSQTHHAGDEAQLWEPSMAFSNSLLLRGVASTSIVSTDGATRAYDIKKKKDIRELLRIQSHDSMQRTLDCFTALPTECLRPHWRSLTYWSWITRVSTAMLIVRPGGNCHDPTGEVAWRQRARPPFLASKCRAGPSLARFDAPIQSNPMGDRLQQAASQPEGFHLYEGEEVARELRRSLTHVRVAPHVNEIPCEAFRGCDKLIELQLNEGLQVIEYGAFFGCKSLRSVTLPSTVTELSWQAFCNCIGLVELQLNEGLQVIGMGAFEGCTSLQNVNIPSTVTDLGDEAFGGCSGLIELQLNEGLEIIGQDAVYGCSELRCVTIPSTVTDLGWCAFANCGNLSDAIFLDSKSLLNQEFFDCGFWRAEQELVNQEALYGMLFDEDGDFAFQGCPLTTVKLSISWAVTERMARLPHECMLSVGEKIHNMRRLELQQDGDVLACFPVVLMNQGDEAEDDSDDDEDDNKFEVRDTNHETARSLHQVLQLIAFHELKESSIMIELAMWKSRIDESTSVAREDCRVAIPDPAKSLIMEYCGFAGFLKPAIEGA</sequence>
<dbReference type="InterPro" id="IPR053139">
    <property type="entry name" value="Surface_bspA-like"/>
</dbReference>
<reference evidence="1 2" key="1">
    <citation type="journal article" date="2012" name="Genome Biol.">
        <title>Genome and low-iron response of an oceanic diatom adapted to chronic iron limitation.</title>
        <authorList>
            <person name="Lommer M."/>
            <person name="Specht M."/>
            <person name="Roy A.S."/>
            <person name="Kraemer L."/>
            <person name="Andreson R."/>
            <person name="Gutowska M.A."/>
            <person name="Wolf J."/>
            <person name="Bergner S.V."/>
            <person name="Schilhabel M.B."/>
            <person name="Klostermeier U.C."/>
            <person name="Beiko R.G."/>
            <person name="Rosenstiel P."/>
            <person name="Hippler M."/>
            <person name="Laroche J."/>
        </authorList>
    </citation>
    <scope>NUCLEOTIDE SEQUENCE [LARGE SCALE GENOMIC DNA]</scope>
    <source>
        <strain evidence="1 2">CCMP1005</strain>
    </source>
</reference>
<protein>
    <submittedName>
        <fullName evidence="1">Uncharacterized protein</fullName>
    </submittedName>
</protein>
<dbReference type="Pfam" id="PF13306">
    <property type="entry name" value="LRR_5"/>
    <property type="match status" value="1"/>
</dbReference>
<organism evidence="1 2">
    <name type="scientific">Thalassiosira oceanica</name>
    <name type="common">Marine diatom</name>
    <dbReference type="NCBI Taxonomy" id="159749"/>
    <lineage>
        <taxon>Eukaryota</taxon>
        <taxon>Sar</taxon>
        <taxon>Stramenopiles</taxon>
        <taxon>Ochrophyta</taxon>
        <taxon>Bacillariophyta</taxon>
        <taxon>Coscinodiscophyceae</taxon>
        <taxon>Thalassiosirophycidae</taxon>
        <taxon>Thalassiosirales</taxon>
        <taxon>Thalassiosiraceae</taxon>
        <taxon>Thalassiosira</taxon>
    </lineage>
</organism>
<dbReference type="PANTHER" id="PTHR45661">
    <property type="entry name" value="SURFACE ANTIGEN"/>
    <property type="match status" value="1"/>
</dbReference>
<accession>K0RDC9</accession>
<keyword evidence="2" id="KW-1185">Reference proteome</keyword>
<dbReference type="Proteomes" id="UP000266841">
    <property type="component" value="Unassembled WGS sequence"/>
</dbReference>
<dbReference type="InterPro" id="IPR026906">
    <property type="entry name" value="LRR_5"/>
</dbReference>
<name>K0RDC9_THAOC</name>
<dbReference type="AlphaFoldDB" id="K0RDC9"/>
<dbReference type="InterPro" id="IPR032675">
    <property type="entry name" value="LRR_dom_sf"/>
</dbReference>
<dbReference type="Gene3D" id="3.80.10.10">
    <property type="entry name" value="Ribonuclease Inhibitor"/>
    <property type="match status" value="1"/>
</dbReference>